<reference evidence="1" key="1">
    <citation type="submission" date="2021-01" db="EMBL/GenBank/DDBJ databases">
        <title>Genome public.</title>
        <authorList>
            <person name="Liu C."/>
            <person name="Sun Q."/>
        </authorList>
    </citation>
    <scope>NUCLEOTIDE SEQUENCE</scope>
    <source>
        <strain evidence="1">M6</strain>
    </source>
</reference>
<keyword evidence="2" id="KW-1185">Reference proteome</keyword>
<name>A0A934U2R9_9FIRM</name>
<sequence>MAQQQYIKHLYEKEEKSLAEIARTTNLNYRTVCKYALRDDWSEDKLPNLEPES</sequence>
<proteinExistence type="predicted"/>
<dbReference type="Proteomes" id="UP000633365">
    <property type="component" value="Unassembled WGS sequence"/>
</dbReference>
<gene>
    <name evidence="1" type="ORF">JKK62_01165</name>
</gene>
<dbReference type="EMBL" id="JAEQMG010000020">
    <property type="protein sequence ID" value="MBK6087279.1"/>
    <property type="molecule type" value="Genomic_DNA"/>
</dbReference>
<protein>
    <submittedName>
        <fullName evidence="1">Uncharacterized protein</fullName>
    </submittedName>
</protein>
<dbReference type="RefSeq" id="WP_201426591.1">
    <property type="nucleotide sequence ID" value="NZ_JAEQMG010000020.1"/>
</dbReference>
<accession>A0A934U2R9</accession>
<comment type="caution">
    <text evidence="1">The sequence shown here is derived from an EMBL/GenBank/DDBJ whole genome shotgun (WGS) entry which is preliminary data.</text>
</comment>
<dbReference type="AlphaFoldDB" id="A0A934U2R9"/>
<organism evidence="1 2">
    <name type="scientific">Ruminococcus difficilis</name>
    <dbReference type="NCBI Taxonomy" id="2763069"/>
    <lineage>
        <taxon>Bacteria</taxon>
        <taxon>Bacillati</taxon>
        <taxon>Bacillota</taxon>
        <taxon>Clostridia</taxon>
        <taxon>Eubacteriales</taxon>
        <taxon>Oscillospiraceae</taxon>
        <taxon>Ruminococcus</taxon>
    </lineage>
</organism>
<evidence type="ECO:0000313" key="2">
    <source>
        <dbReference type="Proteomes" id="UP000633365"/>
    </source>
</evidence>
<evidence type="ECO:0000313" key="1">
    <source>
        <dbReference type="EMBL" id="MBK6087279.1"/>
    </source>
</evidence>